<organism evidence="1 2">
    <name type="scientific">Nitrosospira multiformis</name>
    <dbReference type="NCBI Taxonomy" id="1231"/>
    <lineage>
        <taxon>Bacteria</taxon>
        <taxon>Pseudomonadati</taxon>
        <taxon>Pseudomonadota</taxon>
        <taxon>Betaproteobacteria</taxon>
        <taxon>Nitrosomonadales</taxon>
        <taxon>Nitrosomonadaceae</taxon>
        <taxon>Nitrosospira</taxon>
    </lineage>
</organism>
<reference evidence="1 2" key="1">
    <citation type="submission" date="2016-10" db="EMBL/GenBank/DDBJ databases">
        <authorList>
            <person name="Varghese N."/>
            <person name="Submissions S."/>
        </authorList>
    </citation>
    <scope>NUCLEOTIDE SEQUENCE [LARGE SCALE GENOMIC DNA]</scope>
    <source>
        <strain evidence="1 2">Nl1</strain>
    </source>
</reference>
<name>A0ABY0TGW3_9PROT</name>
<gene>
    <name evidence="1" type="ORF">SAMN05216402_2383</name>
</gene>
<comment type="caution">
    <text evidence="1">The sequence shown here is derived from an EMBL/GenBank/DDBJ whole genome shotgun (WGS) entry which is preliminary data.</text>
</comment>
<proteinExistence type="predicted"/>
<dbReference type="Proteomes" id="UP000183471">
    <property type="component" value="Unassembled WGS sequence"/>
</dbReference>
<accession>A0ABY0TGW3</accession>
<keyword evidence="2" id="KW-1185">Reference proteome</keyword>
<dbReference type="RefSeq" id="WP_074632746.1">
    <property type="nucleotide sequence ID" value="NZ_FNKY01000001.1"/>
</dbReference>
<evidence type="ECO:0000313" key="2">
    <source>
        <dbReference type="Proteomes" id="UP000183471"/>
    </source>
</evidence>
<sequence length="320" mass="33119">MSTLFTINIQNNSSSFQNFYVFQQPALYVGGQQVYSNSLWSQGVLPSSTGGSSATFMMLQQFYAGVQQQITPPAVGGVSGYSSAIQAIGLTPAAGGSPTNNTTSMIISPGLGLTPPVSTTGPQTGAYRIITPTFNPTVTPYNAGAASQSPSGIVTLSNFVVAQPNQNIDCQPVLQFYVQTGTYTPGMVINFSTSSVNAALCNATTGFVTFNVSYNVDGTWSVTPSAATKVMGQPRTQAQVHPAIPSLSADAANNAEIKNEAGTAVICTGYAANFNAPVTVQALSNPGVIHLHNEYQVGPAGGPYTGRMCTNIAGNIATFV</sequence>
<protein>
    <submittedName>
        <fullName evidence="1">Uncharacterized protein</fullName>
    </submittedName>
</protein>
<dbReference type="EMBL" id="FNKY01000001">
    <property type="protein sequence ID" value="SDQ81056.1"/>
    <property type="molecule type" value="Genomic_DNA"/>
</dbReference>
<evidence type="ECO:0000313" key="1">
    <source>
        <dbReference type="EMBL" id="SDQ81056.1"/>
    </source>
</evidence>